<protein>
    <submittedName>
        <fullName evidence="1">Uncharacterized protein</fullName>
    </submittedName>
</protein>
<proteinExistence type="predicted"/>
<reference evidence="1 2" key="1">
    <citation type="submission" date="2024-04" db="EMBL/GenBank/DDBJ databases">
        <authorList>
            <person name="Rising A."/>
            <person name="Reimegard J."/>
            <person name="Sonavane S."/>
            <person name="Akerstrom W."/>
            <person name="Nylinder S."/>
            <person name="Hedman E."/>
            <person name="Kallberg Y."/>
        </authorList>
    </citation>
    <scope>NUCLEOTIDE SEQUENCE [LARGE SCALE GENOMIC DNA]</scope>
</reference>
<evidence type="ECO:0000313" key="1">
    <source>
        <dbReference type="EMBL" id="CAL1296479.1"/>
    </source>
</evidence>
<gene>
    <name evidence="1" type="ORF">LARSCL_LOCUS19805</name>
</gene>
<feature type="non-terminal residue" evidence="1">
    <location>
        <position position="42"/>
    </location>
</feature>
<comment type="caution">
    <text evidence="1">The sequence shown here is derived from an EMBL/GenBank/DDBJ whole genome shotgun (WGS) entry which is preliminary data.</text>
</comment>
<accession>A0AAV2BM06</accession>
<dbReference type="Proteomes" id="UP001497382">
    <property type="component" value="Unassembled WGS sequence"/>
</dbReference>
<sequence>MIEETKKMYLSGDRKFSNGKRKALVDVLFEKYLKTKEFSEED</sequence>
<organism evidence="1 2">
    <name type="scientific">Larinioides sclopetarius</name>
    <dbReference type="NCBI Taxonomy" id="280406"/>
    <lineage>
        <taxon>Eukaryota</taxon>
        <taxon>Metazoa</taxon>
        <taxon>Ecdysozoa</taxon>
        <taxon>Arthropoda</taxon>
        <taxon>Chelicerata</taxon>
        <taxon>Arachnida</taxon>
        <taxon>Araneae</taxon>
        <taxon>Araneomorphae</taxon>
        <taxon>Entelegynae</taxon>
        <taxon>Araneoidea</taxon>
        <taxon>Araneidae</taxon>
        <taxon>Larinioides</taxon>
    </lineage>
</organism>
<dbReference type="AlphaFoldDB" id="A0AAV2BM06"/>
<name>A0AAV2BM06_9ARAC</name>
<keyword evidence="2" id="KW-1185">Reference proteome</keyword>
<dbReference type="EMBL" id="CAXIEN010000397">
    <property type="protein sequence ID" value="CAL1296479.1"/>
    <property type="molecule type" value="Genomic_DNA"/>
</dbReference>
<evidence type="ECO:0000313" key="2">
    <source>
        <dbReference type="Proteomes" id="UP001497382"/>
    </source>
</evidence>